<dbReference type="GO" id="GO:0005524">
    <property type="term" value="F:ATP binding"/>
    <property type="evidence" value="ECO:0007669"/>
    <property type="project" value="UniProtKB-KW"/>
</dbReference>
<keyword evidence="3 11" id="KW-0347">Helicase</keyword>
<dbReference type="InterPro" id="IPR027417">
    <property type="entry name" value="P-loop_NTPase"/>
</dbReference>
<evidence type="ECO:0000256" key="1">
    <source>
        <dbReference type="ARBA" id="ARBA00022741"/>
    </source>
</evidence>
<dbReference type="GO" id="GO:0003677">
    <property type="term" value="F:DNA binding"/>
    <property type="evidence" value="ECO:0007669"/>
    <property type="project" value="InterPro"/>
</dbReference>
<gene>
    <name evidence="11" type="ORF">D9F05_09675</name>
</gene>
<dbReference type="PANTHER" id="PTHR11070:SF30">
    <property type="entry name" value="F-BOX DNA HELICASE 1"/>
    <property type="match status" value="1"/>
</dbReference>
<dbReference type="InterPro" id="IPR014017">
    <property type="entry name" value="DNA_helicase_UvrD-like_C"/>
</dbReference>
<dbReference type="Pfam" id="PF00580">
    <property type="entry name" value="UvrD-helicase"/>
    <property type="match status" value="1"/>
</dbReference>
<evidence type="ECO:0000256" key="6">
    <source>
        <dbReference type="ARBA" id="ARBA00034617"/>
    </source>
</evidence>
<dbReference type="Pfam" id="PF13361">
    <property type="entry name" value="UvrD_C"/>
    <property type="match status" value="1"/>
</dbReference>
<dbReference type="Gene3D" id="3.40.50.300">
    <property type="entry name" value="P-loop containing nucleotide triphosphate hydrolases"/>
    <property type="match status" value="2"/>
</dbReference>
<comment type="caution">
    <text evidence="11">The sequence shown here is derived from an EMBL/GenBank/DDBJ whole genome shotgun (WGS) entry which is preliminary data.</text>
</comment>
<evidence type="ECO:0000256" key="7">
    <source>
        <dbReference type="ARBA" id="ARBA00034808"/>
    </source>
</evidence>
<dbReference type="InterPro" id="IPR014016">
    <property type="entry name" value="UvrD-like_ATP-bd"/>
</dbReference>
<feature type="domain" description="UvrD-like helicase C-terminal" evidence="10">
    <location>
        <begin position="414"/>
        <end position="491"/>
    </location>
</feature>
<dbReference type="GO" id="GO:0031297">
    <property type="term" value="P:replication fork processing"/>
    <property type="evidence" value="ECO:0007669"/>
    <property type="project" value="TreeGrafter"/>
</dbReference>
<comment type="catalytic activity">
    <reaction evidence="6">
        <text>Couples ATP hydrolysis with the unwinding of duplex DNA by translocating in the 3'-5' direction.</text>
        <dbReference type="EC" id="5.6.2.4"/>
    </reaction>
</comment>
<sequence>MGAVFKPTDEQVGIRDDRSDRLLVKAFAGTGKTSSLELKARATPVKSLYVAFNKAIQREAEHRFPGHVTSRTMHSLAFARFGRIYNAVPGKLRPDIKPFHIKSLLGNSLRHLPETMHMLYLTRLIDGVKRFLTSADYEIDPYRHYEFEVGAGRSRQVDAIAVFKDMRAIWSAMKDPGQTMIPMIHDGYLKEFQLSEPKLPFDCIYFDEVQDTNPVTQAIIDLQAHAQRVYVGDEHQAIYSFRGANNAIASLDVDSTHYLTASFRFGSQVADVANEILSLKGEVKELRGLGPDSTISCDAADGYEMAYISRGNSALFSRAVSALSRNQPFGFLGDIKGYRLDLIQEVHNLRTHNKVSDPYINSFGSYNAMCEYAEETDDKELKSRAKIVDDYGERIPSLLASIEAKALPVSGEGLRNDILVLTTGHKSKGTEFNRVQLANDFKSFFVSEQDKKPGQPAGGLIDMSQLAPAEIEEFNIQYVASTRAKKDLHLSEQLIDYLAYADELKSAQRPRM</sequence>
<keyword evidence="2" id="KW-0378">Hydrolase</keyword>
<evidence type="ECO:0000256" key="2">
    <source>
        <dbReference type="ARBA" id="ARBA00022801"/>
    </source>
</evidence>
<evidence type="ECO:0000313" key="11">
    <source>
        <dbReference type="EMBL" id="MHO04641.1"/>
    </source>
</evidence>
<evidence type="ECO:0000259" key="9">
    <source>
        <dbReference type="Pfam" id="PF00580"/>
    </source>
</evidence>
<reference evidence="11" key="1">
    <citation type="submission" date="2018-10" db="EMBL/GenBank/DDBJ databases">
        <authorList>
            <consortium name="NARMS: The National Antimicrobial Resistance Monitoring System"/>
        </authorList>
    </citation>
    <scope>NUCLEOTIDE SEQUENCE [LARGE SCALE GENOMIC DNA]</scope>
    <source>
        <strain evidence="11">CVM N17EC0388</strain>
    </source>
</reference>
<keyword evidence="4" id="KW-0067">ATP-binding</keyword>
<keyword evidence="1" id="KW-0547">Nucleotide-binding</keyword>
<name>A0A3L0X193_ECOLX</name>
<comment type="catalytic activity">
    <reaction evidence="8">
        <text>ATP + H2O = ADP + phosphate + H(+)</text>
        <dbReference type="Rhea" id="RHEA:13065"/>
        <dbReference type="ChEBI" id="CHEBI:15377"/>
        <dbReference type="ChEBI" id="CHEBI:15378"/>
        <dbReference type="ChEBI" id="CHEBI:30616"/>
        <dbReference type="ChEBI" id="CHEBI:43474"/>
        <dbReference type="ChEBI" id="CHEBI:456216"/>
        <dbReference type="EC" id="5.6.2.4"/>
    </reaction>
</comment>
<organism evidence="11">
    <name type="scientific">Escherichia coli</name>
    <dbReference type="NCBI Taxonomy" id="562"/>
    <lineage>
        <taxon>Bacteria</taxon>
        <taxon>Pseudomonadati</taxon>
        <taxon>Pseudomonadota</taxon>
        <taxon>Gammaproteobacteria</taxon>
        <taxon>Enterobacterales</taxon>
        <taxon>Enterobacteriaceae</taxon>
        <taxon>Escherichia</taxon>
    </lineage>
</organism>
<evidence type="ECO:0000256" key="4">
    <source>
        <dbReference type="ARBA" id="ARBA00022840"/>
    </source>
</evidence>
<feature type="domain" description="UvrD-like helicase ATP-binding" evidence="9">
    <location>
        <begin position="201"/>
        <end position="248"/>
    </location>
</feature>
<dbReference type="SUPFAM" id="SSF52540">
    <property type="entry name" value="P-loop containing nucleoside triphosphate hydrolases"/>
    <property type="match status" value="1"/>
</dbReference>
<evidence type="ECO:0000256" key="8">
    <source>
        <dbReference type="ARBA" id="ARBA00048988"/>
    </source>
</evidence>
<evidence type="ECO:0000256" key="5">
    <source>
        <dbReference type="ARBA" id="ARBA00023235"/>
    </source>
</evidence>
<keyword evidence="5" id="KW-0413">Isomerase</keyword>
<dbReference type="GO" id="GO:0043138">
    <property type="term" value="F:3'-5' DNA helicase activity"/>
    <property type="evidence" value="ECO:0007669"/>
    <property type="project" value="UniProtKB-EC"/>
</dbReference>
<dbReference type="EMBL" id="RNRV01000013">
    <property type="protein sequence ID" value="MHO04641.1"/>
    <property type="molecule type" value="Genomic_DNA"/>
</dbReference>
<dbReference type="PANTHER" id="PTHR11070">
    <property type="entry name" value="UVRD / RECB / PCRA DNA HELICASE FAMILY MEMBER"/>
    <property type="match status" value="1"/>
</dbReference>
<dbReference type="GO" id="GO:0000724">
    <property type="term" value="P:double-strand break repair via homologous recombination"/>
    <property type="evidence" value="ECO:0007669"/>
    <property type="project" value="TreeGrafter"/>
</dbReference>
<evidence type="ECO:0000259" key="10">
    <source>
        <dbReference type="Pfam" id="PF13361"/>
    </source>
</evidence>
<evidence type="ECO:0000256" key="3">
    <source>
        <dbReference type="ARBA" id="ARBA00022806"/>
    </source>
</evidence>
<dbReference type="InterPro" id="IPR000212">
    <property type="entry name" value="DNA_helicase_UvrD/REP"/>
</dbReference>
<dbReference type="AlphaFoldDB" id="A0A3L0X193"/>
<dbReference type="GO" id="GO:0016887">
    <property type="term" value="F:ATP hydrolysis activity"/>
    <property type="evidence" value="ECO:0007669"/>
    <property type="project" value="RHEA"/>
</dbReference>
<proteinExistence type="predicted"/>
<protein>
    <recommendedName>
        <fullName evidence="7">DNA 3'-5' helicase</fullName>
        <ecNumber evidence="7">5.6.2.4</ecNumber>
    </recommendedName>
</protein>
<dbReference type="EC" id="5.6.2.4" evidence="7"/>
<accession>A0A3L0X193</accession>